<comment type="function">
    <text evidence="2">Catalyzes the radical-mediated synthesis of 7,8-didemethyl-8-hydroxy-5-deazariboflavin (FO) from 5-amino-6-(D-ribitylamino)uracil and L-tyrosine.</text>
</comment>
<evidence type="ECO:0000256" key="16">
    <source>
        <dbReference type="ARBA" id="ARBA00048468"/>
    </source>
</evidence>
<evidence type="ECO:0000256" key="1">
    <source>
        <dbReference type="ARBA" id="ARBA00001966"/>
    </source>
</evidence>
<dbReference type="EC" id="2.5.1.147" evidence="7"/>
<dbReference type="GO" id="GO:0141093">
    <property type="term" value="F:5-amino-6-(D-ribitylamino)uracil--L-tyrosine 4-hydroxyphenyl transferase activity"/>
    <property type="evidence" value="ECO:0007669"/>
    <property type="project" value="UniProtKB-EC"/>
</dbReference>
<gene>
    <name evidence="20" type="primary">cofH</name>
    <name evidence="20" type="ORF">JYP50_15575</name>
</gene>
<dbReference type="HAMAP" id="MF_01612">
    <property type="entry name" value="FO_synth_sub2"/>
    <property type="match status" value="1"/>
</dbReference>
<dbReference type="InterPro" id="IPR020050">
    <property type="entry name" value="FO_synthase_su2"/>
</dbReference>
<dbReference type="InterPro" id="IPR058240">
    <property type="entry name" value="rSAM_sf"/>
</dbReference>
<comment type="catalytic activity">
    <reaction evidence="16">
        <text>5-amino-6-(D-ribitylamino)uracil + L-tyrosine + S-adenosyl-L-methionine = 5-amino-5-(4-hydroxybenzyl)-6-(D-ribitylimino)-5,6-dihydrouracil + 2-iminoacetate + 5'-deoxyadenosine + L-methionine + H(+)</text>
        <dbReference type="Rhea" id="RHEA:55200"/>
        <dbReference type="ChEBI" id="CHEBI:15378"/>
        <dbReference type="ChEBI" id="CHEBI:15934"/>
        <dbReference type="ChEBI" id="CHEBI:17319"/>
        <dbReference type="ChEBI" id="CHEBI:57844"/>
        <dbReference type="ChEBI" id="CHEBI:58315"/>
        <dbReference type="ChEBI" id="CHEBI:59789"/>
        <dbReference type="ChEBI" id="CHEBI:77846"/>
        <dbReference type="ChEBI" id="CHEBI:85936"/>
        <dbReference type="EC" id="2.5.1.147"/>
    </reaction>
</comment>
<keyword evidence="10 20" id="KW-0808">Transferase</keyword>
<organism evidence="20 21">
    <name type="scientific">Parahaliea mediterranea</name>
    <dbReference type="NCBI Taxonomy" id="651086"/>
    <lineage>
        <taxon>Bacteria</taxon>
        <taxon>Pseudomonadati</taxon>
        <taxon>Pseudomonadota</taxon>
        <taxon>Gammaproteobacteria</taxon>
        <taxon>Cellvibrionales</taxon>
        <taxon>Halieaceae</taxon>
        <taxon>Parahaliea</taxon>
    </lineage>
</organism>
<dbReference type="SFLD" id="SFLDS00029">
    <property type="entry name" value="Radical_SAM"/>
    <property type="match status" value="3"/>
</dbReference>
<dbReference type="SFLD" id="SFLDG01388">
    <property type="entry name" value="7_8-didemethyl-8-hydroxy-5-dea"/>
    <property type="match status" value="2"/>
</dbReference>
<feature type="domain" description="Radical SAM core" evidence="19">
    <location>
        <begin position="479"/>
        <end position="719"/>
    </location>
</feature>
<dbReference type="AlphaFoldDB" id="A0A939DHA7"/>
<reference evidence="20" key="1">
    <citation type="submission" date="2021-02" db="EMBL/GenBank/DDBJ databases">
        <title>PHA producing bacteria isolated from coastal sediment in Guangdong, Shenzhen.</title>
        <authorList>
            <person name="Zheng W."/>
            <person name="Yu S."/>
            <person name="Huang Y."/>
        </authorList>
    </citation>
    <scope>NUCLEOTIDE SEQUENCE</scope>
    <source>
        <strain evidence="20">TN14-10</strain>
    </source>
</reference>
<dbReference type="CDD" id="cd01335">
    <property type="entry name" value="Radical_SAM"/>
    <property type="match status" value="2"/>
</dbReference>
<dbReference type="InterPro" id="IPR019939">
    <property type="entry name" value="CofG_family"/>
</dbReference>
<dbReference type="SMART" id="SM00729">
    <property type="entry name" value="Elp3"/>
    <property type="match status" value="1"/>
</dbReference>
<comment type="pathway">
    <text evidence="3">Cofactor biosynthesis; coenzyme F0 biosynthesis.</text>
</comment>
<comment type="cofactor">
    <cofactor evidence="1">
        <name>[4Fe-4S] cluster</name>
        <dbReference type="ChEBI" id="CHEBI:49883"/>
    </cofactor>
</comment>
<dbReference type="SFLD" id="SFLDF00294">
    <property type="entry name" value="7_8-didemethyl-8-hydroxy-5-dea"/>
    <property type="match status" value="1"/>
</dbReference>
<dbReference type="SFLD" id="SFLDF00343">
    <property type="entry name" value="aminofutalosine_synthase_(mqnE"/>
    <property type="match status" value="1"/>
</dbReference>
<feature type="compositionally biased region" description="Low complexity" evidence="18">
    <location>
        <begin position="826"/>
        <end position="842"/>
    </location>
</feature>
<dbReference type="NCBIfam" id="NF004884">
    <property type="entry name" value="PRK06245.1"/>
    <property type="match status" value="1"/>
</dbReference>
<name>A0A939DHA7_9GAMM</name>
<keyword evidence="9" id="KW-0004">4Fe-4S</keyword>
<proteinExistence type="inferred from homology"/>
<keyword evidence="21" id="KW-1185">Reference proteome</keyword>
<comment type="caution">
    <text evidence="20">The sequence shown here is derived from an EMBL/GenBank/DDBJ whole genome shotgun (WGS) entry which is preliminary data.</text>
</comment>
<evidence type="ECO:0000256" key="11">
    <source>
        <dbReference type="ARBA" id="ARBA00022691"/>
    </source>
</evidence>
<dbReference type="GO" id="GO:0044689">
    <property type="term" value="F:7,8-didemethyl-8-hydroxy-5-deazariboflavin synthase activity"/>
    <property type="evidence" value="ECO:0007669"/>
    <property type="project" value="UniProtKB-EC"/>
</dbReference>
<dbReference type="Pfam" id="PF19288">
    <property type="entry name" value="CofH_C"/>
    <property type="match status" value="1"/>
</dbReference>
<dbReference type="NCBIfam" id="NF005609">
    <property type="entry name" value="PRK07360.1"/>
    <property type="match status" value="1"/>
</dbReference>
<dbReference type="Pfam" id="PF04055">
    <property type="entry name" value="Radical_SAM"/>
    <property type="match status" value="2"/>
</dbReference>
<evidence type="ECO:0000256" key="17">
    <source>
        <dbReference type="ARBA" id="ARBA00048974"/>
    </source>
</evidence>
<evidence type="ECO:0000256" key="18">
    <source>
        <dbReference type="SAM" id="MobiDB-lite"/>
    </source>
</evidence>
<sequence length="864" mass="94620">MTNARLRGAAPGGRDVLVAVGEAWREGRAPSEERALALADCDDTAAMAALAGELRDRGHRNVITYSRKLFLPLTHLCRDVCHYCTFARTPKKVDSPYMAIDEVLEQCRRAEAMGCQEALLTLGEKPELRYSAAREALADMGFSTTLEYVRAVAAAILRETSLLPHINAGCMDADEIAALREVSASMGIMLESASERLCEKGMPHYGSPDKQPARRLETLELAGRAAVPFTSGILIGIGETRRERIESLLALRRLHLRHGHLQEVIVQNFRAKPGTLMAAAPEPDLEDLLWTIAAARLLFGPQMNIQAPPNLSPGVLPQLVAAGINDWGGVSPLTPDYVNPEAPWPHLDRLAAETRAAGKYLEQRLTIYPAYACEAPRWLDPALRGPVLRQSDSGGFARRDNWAPGEEAPVPAEDARLLDRQRELGPVSADLGRILSACDAGEPLAEADIARLFEARGDEFGQVVRAADRLREQRCGDTVSYVVNRNINYTNVCYFKCQFCAFSKGKQHEDLRGRPYDISGEEIARRCREAWERGATEVCMQGGIHPDYSGQTYLDILHTVRAATPDMHIHAFSPLEVWQGAATLGLSPEAFLRQLRAAGLHTLPGTAAEVLHDEVRAVLCPDKLDTAQWLEVMAAAHRVGFKTTATVMYGHIDRPRHWARHLLEIRRLQERGGGFTEFVPLPFVHMEAPMYLRGQARRGPSFREAVLMHAVARLVFNGLIDNIQTSWVKMGADGVAACLGAGANDLGGTLMNESITRAAGSSHGQEWSPPVMEARIRAVGRRPRQRNTLYGEVSAERREAARNAGDLLAVDNESAGKWQRDKRLAGEAGSLAAEAPDSGRPAPGRPDPGRPAPLEQVIPLAACN</sequence>
<dbReference type="InterPro" id="IPR013785">
    <property type="entry name" value="Aldolase_TIM"/>
</dbReference>
<evidence type="ECO:0000256" key="10">
    <source>
        <dbReference type="ARBA" id="ARBA00022679"/>
    </source>
</evidence>
<dbReference type="NCBIfam" id="TIGR03550">
    <property type="entry name" value="F420_cofG"/>
    <property type="match status" value="1"/>
</dbReference>
<evidence type="ECO:0000313" key="21">
    <source>
        <dbReference type="Proteomes" id="UP000664303"/>
    </source>
</evidence>
<dbReference type="PROSITE" id="PS51918">
    <property type="entry name" value="RADICAL_SAM"/>
    <property type="match status" value="2"/>
</dbReference>
<evidence type="ECO:0000256" key="6">
    <source>
        <dbReference type="ARBA" id="ARBA00012126"/>
    </source>
</evidence>
<evidence type="ECO:0000313" key="20">
    <source>
        <dbReference type="EMBL" id="MBN7798028.1"/>
    </source>
</evidence>
<dbReference type="Proteomes" id="UP000664303">
    <property type="component" value="Unassembled WGS sequence"/>
</dbReference>
<evidence type="ECO:0000256" key="15">
    <source>
        <dbReference type="ARBA" id="ARBA00023239"/>
    </source>
</evidence>
<dbReference type="HAMAP" id="MF_01611">
    <property type="entry name" value="FO_synth_sub1"/>
    <property type="match status" value="1"/>
</dbReference>
<dbReference type="PANTHER" id="PTHR43076">
    <property type="entry name" value="FO SYNTHASE (COFH)"/>
    <property type="match status" value="1"/>
</dbReference>
<dbReference type="SFLD" id="SFLDG01389">
    <property type="entry name" value="menaquinone_synthsis_involved"/>
    <property type="match status" value="1"/>
</dbReference>
<dbReference type="NCBIfam" id="TIGR00423">
    <property type="entry name" value="CofH family radical SAM protein"/>
    <property type="match status" value="1"/>
</dbReference>
<evidence type="ECO:0000256" key="8">
    <source>
        <dbReference type="ARBA" id="ARBA00022220"/>
    </source>
</evidence>
<evidence type="ECO:0000256" key="12">
    <source>
        <dbReference type="ARBA" id="ARBA00022723"/>
    </source>
</evidence>
<dbReference type="InterPro" id="IPR019940">
    <property type="entry name" value="CofH_family"/>
</dbReference>
<dbReference type="InterPro" id="IPR034405">
    <property type="entry name" value="F420"/>
</dbReference>
<dbReference type="NCBIfam" id="TIGR03551">
    <property type="entry name" value="F420_cofH"/>
    <property type="match status" value="1"/>
</dbReference>
<dbReference type="InterPro" id="IPR006638">
    <property type="entry name" value="Elp3/MiaA/NifB-like_rSAM"/>
</dbReference>
<evidence type="ECO:0000256" key="2">
    <source>
        <dbReference type="ARBA" id="ARBA00003692"/>
    </source>
</evidence>
<evidence type="ECO:0000256" key="3">
    <source>
        <dbReference type="ARBA" id="ARBA00004712"/>
    </source>
</evidence>
<dbReference type="InterPro" id="IPR045567">
    <property type="entry name" value="CofH/MnqC-like_C"/>
</dbReference>
<keyword evidence="14" id="KW-0411">Iron-sulfur</keyword>
<dbReference type="RefSeq" id="WP_206561471.1">
    <property type="nucleotide sequence ID" value="NZ_JAFKCZ010000011.1"/>
</dbReference>
<evidence type="ECO:0000256" key="7">
    <source>
        <dbReference type="ARBA" id="ARBA00012289"/>
    </source>
</evidence>
<keyword evidence="13" id="KW-0408">Iron</keyword>
<comment type="similarity">
    <text evidence="4">In the C-terminal section; belongs to the radical SAM superfamily. CofH family.</text>
</comment>
<evidence type="ECO:0000256" key="14">
    <source>
        <dbReference type="ARBA" id="ARBA00023014"/>
    </source>
</evidence>
<evidence type="ECO:0000259" key="19">
    <source>
        <dbReference type="PROSITE" id="PS51918"/>
    </source>
</evidence>
<comment type="similarity">
    <text evidence="5">In the N-terminal section; belongs to the radical SAM superfamily. CofG family.</text>
</comment>
<evidence type="ECO:0000256" key="4">
    <source>
        <dbReference type="ARBA" id="ARBA00010051"/>
    </source>
</evidence>
<keyword evidence="15" id="KW-0456">Lyase</keyword>
<feature type="domain" description="Radical SAM core" evidence="19">
    <location>
        <begin position="63"/>
        <end position="308"/>
    </location>
</feature>
<feature type="region of interest" description="Disordered" evidence="18">
    <location>
        <begin position="813"/>
        <end position="864"/>
    </location>
</feature>
<dbReference type="PANTHER" id="PTHR43076:SF1">
    <property type="entry name" value="LIPOYL SYNTHASE 2"/>
    <property type="match status" value="1"/>
</dbReference>
<evidence type="ECO:0000256" key="5">
    <source>
        <dbReference type="ARBA" id="ARBA00010826"/>
    </source>
</evidence>
<evidence type="ECO:0000256" key="9">
    <source>
        <dbReference type="ARBA" id="ARBA00022485"/>
    </source>
</evidence>
<dbReference type="EC" id="4.3.1.32" evidence="6"/>
<dbReference type="InterPro" id="IPR007197">
    <property type="entry name" value="rSAM"/>
</dbReference>
<evidence type="ECO:0000256" key="13">
    <source>
        <dbReference type="ARBA" id="ARBA00023004"/>
    </source>
</evidence>
<keyword evidence="12" id="KW-0479">Metal-binding</keyword>
<dbReference type="EMBL" id="JAFKCZ010000011">
    <property type="protein sequence ID" value="MBN7798028.1"/>
    <property type="molecule type" value="Genomic_DNA"/>
</dbReference>
<protein>
    <recommendedName>
        <fullName evidence="8">FO synthase</fullName>
        <ecNumber evidence="7">2.5.1.147</ecNumber>
        <ecNumber evidence="6">4.3.1.32</ecNumber>
    </recommendedName>
</protein>
<comment type="catalytic activity">
    <reaction evidence="17">
        <text>5-amino-5-(4-hydroxybenzyl)-6-(D-ribitylimino)-5,6-dihydrouracil + S-adenosyl-L-methionine = 7,8-didemethyl-8-hydroxy-5-deazariboflavin + 5'-deoxyadenosine + L-methionine + NH4(+) + H(+)</text>
        <dbReference type="Rhea" id="RHEA:55204"/>
        <dbReference type="ChEBI" id="CHEBI:15378"/>
        <dbReference type="ChEBI" id="CHEBI:17319"/>
        <dbReference type="ChEBI" id="CHEBI:28938"/>
        <dbReference type="ChEBI" id="CHEBI:57844"/>
        <dbReference type="ChEBI" id="CHEBI:59789"/>
        <dbReference type="ChEBI" id="CHEBI:59904"/>
        <dbReference type="ChEBI" id="CHEBI:85936"/>
        <dbReference type="EC" id="4.3.1.32"/>
    </reaction>
</comment>
<dbReference type="Gene3D" id="3.20.20.70">
    <property type="entry name" value="Aldolase class I"/>
    <property type="match status" value="2"/>
</dbReference>
<dbReference type="SUPFAM" id="SSF102114">
    <property type="entry name" value="Radical SAM enzymes"/>
    <property type="match status" value="2"/>
</dbReference>
<dbReference type="GO" id="GO:0051539">
    <property type="term" value="F:4 iron, 4 sulfur cluster binding"/>
    <property type="evidence" value="ECO:0007669"/>
    <property type="project" value="UniProtKB-KW"/>
</dbReference>
<dbReference type="SFLD" id="SFLDG01064">
    <property type="entry name" value="F420__menaquinone_cofactor_bio"/>
    <property type="match status" value="3"/>
</dbReference>
<keyword evidence="11" id="KW-0949">S-adenosyl-L-methionine</keyword>
<accession>A0A939DHA7</accession>
<dbReference type="GO" id="GO:0046872">
    <property type="term" value="F:metal ion binding"/>
    <property type="evidence" value="ECO:0007669"/>
    <property type="project" value="UniProtKB-KW"/>
</dbReference>